<feature type="compositionally biased region" description="Pro residues" evidence="1">
    <location>
        <begin position="280"/>
        <end position="296"/>
    </location>
</feature>
<evidence type="ECO:0000313" key="3">
    <source>
        <dbReference type="Proteomes" id="UP001218188"/>
    </source>
</evidence>
<dbReference type="Proteomes" id="UP001218188">
    <property type="component" value="Unassembled WGS sequence"/>
</dbReference>
<feature type="compositionally biased region" description="Low complexity" evidence="1">
    <location>
        <begin position="255"/>
        <end position="279"/>
    </location>
</feature>
<feature type="non-terminal residue" evidence="2">
    <location>
        <position position="1"/>
    </location>
</feature>
<gene>
    <name evidence="2" type="ORF">C8F04DRAFT_1017074</name>
</gene>
<dbReference type="AlphaFoldDB" id="A0AAD6RZ53"/>
<proteinExistence type="predicted"/>
<name>A0AAD6RZ53_9AGAR</name>
<evidence type="ECO:0000256" key="1">
    <source>
        <dbReference type="SAM" id="MobiDB-lite"/>
    </source>
</evidence>
<feature type="region of interest" description="Disordered" evidence="1">
    <location>
        <begin position="247"/>
        <end position="306"/>
    </location>
</feature>
<keyword evidence="3" id="KW-1185">Reference proteome</keyword>
<reference evidence="2" key="1">
    <citation type="submission" date="2023-03" db="EMBL/GenBank/DDBJ databases">
        <title>Massive genome expansion in bonnet fungi (Mycena s.s.) driven by repeated elements and novel gene families across ecological guilds.</title>
        <authorList>
            <consortium name="Lawrence Berkeley National Laboratory"/>
            <person name="Harder C.B."/>
            <person name="Miyauchi S."/>
            <person name="Viragh M."/>
            <person name="Kuo A."/>
            <person name="Thoen E."/>
            <person name="Andreopoulos B."/>
            <person name="Lu D."/>
            <person name="Skrede I."/>
            <person name="Drula E."/>
            <person name="Henrissat B."/>
            <person name="Morin E."/>
            <person name="Kohler A."/>
            <person name="Barry K."/>
            <person name="LaButti K."/>
            <person name="Morin E."/>
            <person name="Salamov A."/>
            <person name="Lipzen A."/>
            <person name="Mereny Z."/>
            <person name="Hegedus B."/>
            <person name="Baldrian P."/>
            <person name="Stursova M."/>
            <person name="Weitz H."/>
            <person name="Taylor A."/>
            <person name="Grigoriev I.V."/>
            <person name="Nagy L.G."/>
            <person name="Martin F."/>
            <person name="Kauserud H."/>
        </authorList>
    </citation>
    <scope>NUCLEOTIDE SEQUENCE</scope>
    <source>
        <strain evidence="2">CBHHK200</strain>
    </source>
</reference>
<organism evidence="2 3">
    <name type="scientific">Mycena alexandri</name>
    <dbReference type="NCBI Taxonomy" id="1745969"/>
    <lineage>
        <taxon>Eukaryota</taxon>
        <taxon>Fungi</taxon>
        <taxon>Dikarya</taxon>
        <taxon>Basidiomycota</taxon>
        <taxon>Agaricomycotina</taxon>
        <taxon>Agaricomycetes</taxon>
        <taxon>Agaricomycetidae</taxon>
        <taxon>Agaricales</taxon>
        <taxon>Marasmiineae</taxon>
        <taxon>Mycenaceae</taxon>
        <taxon>Mycena</taxon>
    </lineage>
</organism>
<dbReference type="EMBL" id="JARJCM010000377">
    <property type="protein sequence ID" value="KAJ7017819.1"/>
    <property type="molecule type" value="Genomic_DNA"/>
</dbReference>
<sequence>MSLFGSAPPVPAELCMSLQISVATGPQSRSFEEVRVSDYLSSYRSTGRRPDPFPQLPADARTRAMQGLPPLFVPAPFPDAGPSTSAAPAPAGNSIFGPTGSGLGVGAPLAAPITDPARLPPLQAFVGPVAVPGATQADREAFVSIVAAPEYSHWSHEELRYHAYLRGARVPPPTTQFFPFGANPAPVAQQNQNPLGPSAGGLPVPENGDTFMSITARPEFAGHSVEELRVSFLRTGAELTSAQIFTASGQPLPPSLQQHHQSHSQQQPAQQPTLLLSPPVVNPTPVSPFAPPPPQPQQAQSIFGASQQPQSIFGAQAAPGLFSTATQGQTQQARPGLFSTPAVAAGQTW</sequence>
<accession>A0AAD6RZ53</accession>
<feature type="region of interest" description="Disordered" evidence="1">
    <location>
        <begin position="326"/>
        <end position="349"/>
    </location>
</feature>
<comment type="caution">
    <text evidence="2">The sequence shown here is derived from an EMBL/GenBank/DDBJ whole genome shotgun (WGS) entry which is preliminary data.</text>
</comment>
<protein>
    <submittedName>
        <fullName evidence="2">Uncharacterized protein</fullName>
    </submittedName>
</protein>
<evidence type="ECO:0000313" key="2">
    <source>
        <dbReference type="EMBL" id="KAJ7017819.1"/>
    </source>
</evidence>
<dbReference type="Gene3D" id="1.10.10.2360">
    <property type="match status" value="1"/>
</dbReference>